<accession>A0ABD2ZNT8</accession>
<evidence type="ECO:0000313" key="2">
    <source>
        <dbReference type="Proteomes" id="UP001630127"/>
    </source>
</evidence>
<dbReference type="Proteomes" id="UP001630127">
    <property type="component" value="Unassembled WGS sequence"/>
</dbReference>
<proteinExistence type="predicted"/>
<name>A0ABD2ZNT8_9GENT</name>
<gene>
    <name evidence="1" type="ORF">ACH5RR_018266</name>
</gene>
<dbReference type="AlphaFoldDB" id="A0ABD2ZNT8"/>
<sequence>MFLEQLHHSISKLIRFRVYSAQNLKGIHFLVTRRTRGICHLLHGTELSNTASVNLPSTVITVFIIPEAPSLDFPSFSTTACVCLSSFFGTELYRAYEDKNKKRGQIY</sequence>
<evidence type="ECO:0000313" key="1">
    <source>
        <dbReference type="EMBL" id="KAL3520117.1"/>
    </source>
</evidence>
<organism evidence="1 2">
    <name type="scientific">Cinchona calisaya</name>
    <dbReference type="NCBI Taxonomy" id="153742"/>
    <lineage>
        <taxon>Eukaryota</taxon>
        <taxon>Viridiplantae</taxon>
        <taxon>Streptophyta</taxon>
        <taxon>Embryophyta</taxon>
        <taxon>Tracheophyta</taxon>
        <taxon>Spermatophyta</taxon>
        <taxon>Magnoliopsida</taxon>
        <taxon>eudicotyledons</taxon>
        <taxon>Gunneridae</taxon>
        <taxon>Pentapetalae</taxon>
        <taxon>asterids</taxon>
        <taxon>lamiids</taxon>
        <taxon>Gentianales</taxon>
        <taxon>Rubiaceae</taxon>
        <taxon>Cinchonoideae</taxon>
        <taxon>Cinchoneae</taxon>
        <taxon>Cinchona</taxon>
    </lineage>
</organism>
<dbReference type="EMBL" id="JBJUIK010000008">
    <property type="protein sequence ID" value="KAL3520117.1"/>
    <property type="molecule type" value="Genomic_DNA"/>
</dbReference>
<protein>
    <submittedName>
        <fullName evidence="1">Uncharacterized protein</fullName>
    </submittedName>
</protein>
<keyword evidence="2" id="KW-1185">Reference proteome</keyword>
<reference evidence="1 2" key="1">
    <citation type="submission" date="2024-11" db="EMBL/GenBank/DDBJ databases">
        <title>A near-complete genome assembly of Cinchona calisaya.</title>
        <authorList>
            <person name="Lian D.C."/>
            <person name="Zhao X.W."/>
            <person name="Wei L."/>
        </authorList>
    </citation>
    <scope>NUCLEOTIDE SEQUENCE [LARGE SCALE GENOMIC DNA]</scope>
    <source>
        <tissue evidence="1">Nenye</tissue>
    </source>
</reference>
<comment type="caution">
    <text evidence="1">The sequence shown here is derived from an EMBL/GenBank/DDBJ whole genome shotgun (WGS) entry which is preliminary data.</text>
</comment>